<sequence>MTRYLDIPKPIRSGLVLVDPDRGTPQRVIVLQFNPDTLERTLAPQAAGAEQGDRTEALRLKGPAIETWKFTAELDATDQLDVAAPTGIHPQLAVLEMLVHQPSAAIRANQRLAAAGMLEITPVETPLTIFVWGTRRVLPVRVTELAVTEEAFDPELNPIRATVALGLRVLSASDLPAGHRGSELYLAHLAQKERLVEGGVSGRLAQLGLPSI</sequence>
<reference evidence="1 2" key="1">
    <citation type="submission" date="2021-03" db="EMBL/GenBank/DDBJ databases">
        <title>Sequencing the genomes of 1000 actinobacteria strains.</title>
        <authorList>
            <person name="Klenk H.-P."/>
        </authorList>
    </citation>
    <scope>NUCLEOTIDE SEQUENCE [LARGE SCALE GENOMIC DNA]</scope>
    <source>
        <strain evidence="1 2">DSM 44580</strain>
    </source>
</reference>
<evidence type="ECO:0000313" key="2">
    <source>
        <dbReference type="Proteomes" id="UP001519363"/>
    </source>
</evidence>
<keyword evidence="2" id="KW-1185">Reference proteome</keyword>
<accession>A0ABS5AKD5</accession>
<proteinExistence type="predicted"/>
<name>A0ABS5AKD5_9PSEU</name>
<gene>
    <name evidence="1" type="ORF">JOF53_005895</name>
</gene>
<comment type="caution">
    <text evidence="1">The sequence shown here is derived from an EMBL/GenBank/DDBJ whole genome shotgun (WGS) entry which is preliminary data.</text>
</comment>
<dbReference type="EMBL" id="JAGIOO010000001">
    <property type="protein sequence ID" value="MBP2477023.1"/>
    <property type="molecule type" value="Genomic_DNA"/>
</dbReference>
<organism evidence="1 2">
    <name type="scientific">Crossiella equi</name>
    <dbReference type="NCBI Taxonomy" id="130796"/>
    <lineage>
        <taxon>Bacteria</taxon>
        <taxon>Bacillati</taxon>
        <taxon>Actinomycetota</taxon>
        <taxon>Actinomycetes</taxon>
        <taxon>Pseudonocardiales</taxon>
        <taxon>Pseudonocardiaceae</taxon>
        <taxon>Crossiella</taxon>
    </lineage>
</organism>
<evidence type="ECO:0000313" key="1">
    <source>
        <dbReference type="EMBL" id="MBP2477023.1"/>
    </source>
</evidence>
<dbReference type="RefSeq" id="WP_086789161.1">
    <property type="nucleotide sequence ID" value="NZ_JAGIOO010000001.1"/>
</dbReference>
<protein>
    <submittedName>
        <fullName evidence="1">Uncharacterized protein</fullName>
    </submittedName>
</protein>
<dbReference type="Proteomes" id="UP001519363">
    <property type="component" value="Unassembled WGS sequence"/>
</dbReference>